<keyword evidence="2" id="KW-1185">Reference proteome</keyword>
<gene>
    <name evidence="1" type="ordered locus">AM1_A0086</name>
</gene>
<reference evidence="1 2" key="1">
    <citation type="journal article" date="2008" name="Proc. Natl. Acad. Sci. U.S.A.">
        <title>Niche adaptation and genome expansion in the chlorophyll d-producing cyanobacterium Acaryochloris marina.</title>
        <authorList>
            <person name="Swingley W.D."/>
            <person name="Chen M."/>
            <person name="Cheung P.C."/>
            <person name="Conrad A.L."/>
            <person name="Dejesa L.C."/>
            <person name="Hao J."/>
            <person name="Honchak B.M."/>
            <person name="Karbach L.E."/>
            <person name="Kurdoglu A."/>
            <person name="Lahiri S."/>
            <person name="Mastrian S.D."/>
            <person name="Miyashita H."/>
            <person name="Page L."/>
            <person name="Ramakrishna P."/>
            <person name="Satoh S."/>
            <person name="Sattley W.M."/>
            <person name="Shimada Y."/>
            <person name="Taylor H.L."/>
            <person name="Tomo T."/>
            <person name="Tsuchiya T."/>
            <person name="Wang Z.T."/>
            <person name="Raymond J."/>
            <person name="Mimuro M."/>
            <person name="Blankenship R.E."/>
            <person name="Touchman J.W."/>
        </authorList>
    </citation>
    <scope>NUCLEOTIDE SEQUENCE [LARGE SCALE GENOMIC DNA]</scope>
    <source>
        <strain evidence="2">MBIC 11017</strain>
        <plasmid evidence="2">Plasmid pREB1</plasmid>
    </source>
</reference>
<name>A8ZK95_ACAM1</name>
<dbReference type="AlphaFoldDB" id="A8ZK95"/>
<dbReference type="KEGG" id="amr:AM1_A0086"/>
<sequence>MTTFNQTIPDPILQLRHQVLRTELSISEVVFPKTKTPRMAVSITVMIGSKQICESLGLSNLELN</sequence>
<protein>
    <submittedName>
        <fullName evidence="1">Uncharacterized protein</fullName>
    </submittedName>
</protein>
<accession>A8ZK95</accession>
<evidence type="ECO:0000313" key="1">
    <source>
        <dbReference type="EMBL" id="ABW31595.1"/>
    </source>
</evidence>
<keyword evidence="1" id="KW-0614">Plasmid</keyword>
<dbReference type="Proteomes" id="UP000000268">
    <property type="component" value="Plasmid pREB1"/>
</dbReference>
<dbReference type="HOGENOM" id="CLU_2857333_0_0_3"/>
<proteinExistence type="predicted"/>
<organism evidence="1 2">
    <name type="scientific">Acaryochloris marina (strain MBIC 11017)</name>
    <dbReference type="NCBI Taxonomy" id="329726"/>
    <lineage>
        <taxon>Bacteria</taxon>
        <taxon>Bacillati</taxon>
        <taxon>Cyanobacteriota</taxon>
        <taxon>Cyanophyceae</taxon>
        <taxon>Acaryochloridales</taxon>
        <taxon>Acaryochloridaceae</taxon>
        <taxon>Acaryochloris</taxon>
    </lineage>
</organism>
<geneLocation type="plasmid" evidence="1 2">
    <name>pREB1</name>
</geneLocation>
<dbReference type="EMBL" id="CP000838">
    <property type="protein sequence ID" value="ABW31595.1"/>
    <property type="molecule type" value="Genomic_DNA"/>
</dbReference>
<evidence type="ECO:0000313" key="2">
    <source>
        <dbReference type="Proteomes" id="UP000000268"/>
    </source>
</evidence>